<dbReference type="InterPro" id="IPR049316">
    <property type="entry name" value="GDC-P_C"/>
</dbReference>
<accession>A0ABS2EU56</accession>
<protein>
    <recommendedName>
        <fullName evidence="5">glycine dehydrogenase (aminomethyl-transferring)</fullName>
        <ecNumber evidence="5">1.4.4.2</ecNumber>
    </recommendedName>
</protein>
<reference evidence="11 12" key="1">
    <citation type="journal article" date="2021" name="Sci. Rep.">
        <title>The distribution of antibiotic resistance genes in chicken gut microbiota commensals.</title>
        <authorList>
            <person name="Juricova H."/>
            <person name="Matiasovicova J."/>
            <person name="Kubasova T."/>
            <person name="Cejkova D."/>
            <person name="Rychlik I."/>
        </authorList>
    </citation>
    <scope>NUCLEOTIDE SEQUENCE [LARGE SCALE GENOMIC DNA]</scope>
    <source>
        <strain evidence="11 12">An801</strain>
    </source>
</reference>
<gene>
    <name evidence="11" type="primary">gcvP</name>
    <name evidence="11" type="ORF">H6A31_05165</name>
</gene>
<dbReference type="Pfam" id="PF21478">
    <property type="entry name" value="GcvP2_C"/>
    <property type="match status" value="1"/>
</dbReference>
<dbReference type="InterPro" id="IPR015424">
    <property type="entry name" value="PyrdxlP-dep_Trfase"/>
</dbReference>
<evidence type="ECO:0000256" key="6">
    <source>
        <dbReference type="ARBA" id="ARBA00022898"/>
    </source>
</evidence>
<comment type="subunit">
    <text evidence="4">The glycine cleavage system is composed of four proteins: P, T, L and H.</text>
</comment>
<comment type="function">
    <text evidence="2">The glycine cleavage system catalyzes the degradation of glycine. The P protein binds the alpha-amino group of glycine through its pyridoxal phosphate cofactor; CO(2) is released and the remaining methylamine moiety is then transferred to the lipoamide cofactor of the H protein.</text>
</comment>
<dbReference type="InterPro" id="IPR015422">
    <property type="entry name" value="PyrdxlP-dep_Trfase_small"/>
</dbReference>
<dbReference type="SUPFAM" id="SSF53383">
    <property type="entry name" value="PLP-dependent transferases"/>
    <property type="match status" value="2"/>
</dbReference>
<dbReference type="EMBL" id="JACJJW010000009">
    <property type="protein sequence ID" value="MBM6758081.1"/>
    <property type="molecule type" value="Genomic_DNA"/>
</dbReference>
<comment type="catalytic activity">
    <reaction evidence="8">
        <text>N(6)-[(R)-lipoyl]-L-lysyl-[glycine-cleavage complex H protein] + glycine + H(+) = N(6)-[(R)-S(8)-aminomethyldihydrolipoyl]-L-lysyl-[glycine-cleavage complex H protein] + CO2</text>
        <dbReference type="Rhea" id="RHEA:24304"/>
        <dbReference type="Rhea" id="RHEA-COMP:10494"/>
        <dbReference type="Rhea" id="RHEA-COMP:10495"/>
        <dbReference type="ChEBI" id="CHEBI:15378"/>
        <dbReference type="ChEBI" id="CHEBI:16526"/>
        <dbReference type="ChEBI" id="CHEBI:57305"/>
        <dbReference type="ChEBI" id="CHEBI:83099"/>
        <dbReference type="ChEBI" id="CHEBI:83143"/>
        <dbReference type="EC" id="1.4.4.2"/>
    </reaction>
</comment>
<dbReference type="PANTHER" id="PTHR11773:SF1">
    <property type="entry name" value="GLYCINE DEHYDROGENASE (DECARBOXYLATING), MITOCHONDRIAL"/>
    <property type="match status" value="1"/>
</dbReference>
<feature type="domain" description="Glycine dehydrogenase C-terminal" evidence="10">
    <location>
        <begin position="772"/>
        <end position="893"/>
    </location>
</feature>
<sequence>MKTTTFANRHIGVGEKELPLMLKKIGVKSLDELIDKTIPANIRLKEPLKLGPAMTEREFATHIGQLAAQNKLYKTYIGCGWYDTVTPAVIQRNVFENPVWYTSYTPYQAEISQGRLEALLNFQTVISDLTAMPLANCSLLDEATAAAEAATMMHGLRSRAQQKAQANVLFVDEEIFPQDLAVIRTRAIPQGITVKVGSYKDLTFTPDMFGCIVQYPNNSGSIEDYRAFTEQAHAAGCKVAVAADILALAIVTPPGEWGADIVFGSSQRLGVPMFYGGPSAAYFATRDEYKRNMPGRIIGLSKDKYGRLCYRMALQTREQHIKREKATSNICTAQALLATMSGFYAVYHGPEGIREIAEQVHAVAVWVAEQLVRLGYKLRHDTFFDTLRIQLPDNVTLQEVRTIALGKEINLRYFDNGDVGISVDETTTSADAKRLVSLFAVAAEEPTHDAGPIPATAPLPELFQRKSAYLTHEVFNKYHTETEMMRYIKRLERKDISLAHSMISLGSCTMKLNAAAELLPLSNAAWMNVHPLVPDDQAAGYQTLIHNLCEQLKTITGFAGVSLQPNSGAAGEYTGLRVIRSYLESIGQGHRHLVLIPASAHGTNPASAVQAGYEPLTCACDEHGNVDLNDLREKAEAHKDELAALMITYPSTHGIFEEEIKEICQIIHSCGAQVYMDGANMNGQVGLTNPGTIGADLCHLNLHKTFASPHGGGGPGVGPICVSEHLVPFLPGHVSKGNPTNEVSAAPYGSAGILPITYGYICMMGAEGLKRATQVAILNANYLAACLKDAYGVVYCGKNGFVGHEMILECRKLHEESGISENDISKRLMDYGYHAPTLSFPVHGTLMIEPTESESKAELDNFINVMVHIREEIAEIESGEADKEDNVLVNSPHPEYEIVGDNWTHPYSREKAAYPIESVRENKFWINVARIDNTLGDRKLLPTRYGSFE</sequence>
<organism evidence="11 12">
    <name type="scientific">Bacteroides mediterraneensis</name>
    <dbReference type="NCBI Taxonomy" id="1841856"/>
    <lineage>
        <taxon>Bacteria</taxon>
        <taxon>Pseudomonadati</taxon>
        <taxon>Bacteroidota</taxon>
        <taxon>Bacteroidia</taxon>
        <taxon>Bacteroidales</taxon>
        <taxon>Bacteroidaceae</taxon>
        <taxon>Bacteroides</taxon>
    </lineage>
</organism>
<dbReference type="CDD" id="cd00613">
    <property type="entry name" value="GDC-P"/>
    <property type="match status" value="2"/>
</dbReference>
<dbReference type="NCBIfam" id="TIGR00461">
    <property type="entry name" value="gcvP"/>
    <property type="match status" value="1"/>
</dbReference>
<evidence type="ECO:0000313" key="12">
    <source>
        <dbReference type="Proteomes" id="UP000703295"/>
    </source>
</evidence>
<comment type="caution">
    <text evidence="11">The sequence shown here is derived from an EMBL/GenBank/DDBJ whole genome shotgun (WGS) entry which is preliminary data.</text>
</comment>
<dbReference type="Gene3D" id="3.40.640.10">
    <property type="entry name" value="Type I PLP-dependent aspartate aminotransferase-like (Major domain)"/>
    <property type="match status" value="2"/>
</dbReference>
<dbReference type="Proteomes" id="UP000703295">
    <property type="component" value="Unassembled WGS sequence"/>
</dbReference>
<keyword evidence="12" id="KW-1185">Reference proteome</keyword>
<dbReference type="RefSeq" id="WP_204475271.1">
    <property type="nucleotide sequence ID" value="NZ_JACJJW010000009.1"/>
</dbReference>
<dbReference type="EC" id="1.4.4.2" evidence="5"/>
<dbReference type="InterPro" id="IPR049315">
    <property type="entry name" value="GDC-P_N"/>
</dbReference>
<evidence type="ECO:0000256" key="8">
    <source>
        <dbReference type="ARBA" id="ARBA00049026"/>
    </source>
</evidence>
<keyword evidence="6" id="KW-0663">Pyridoxal phosphate</keyword>
<feature type="domain" description="Glycine cleavage system P-protein N-terminal" evidence="9">
    <location>
        <begin position="476"/>
        <end position="733"/>
    </location>
</feature>
<proteinExistence type="inferred from homology"/>
<feature type="domain" description="Glycine cleavage system P-protein N-terminal" evidence="9">
    <location>
        <begin position="8"/>
        <end position="439"/>
    </location>
</feature>
<evidence type="ECO:0000256" key="7">
    <source>
        <dbReference type="ARBA" id="ARBA00023002"/>
    </source>
</evidence>
<keyword evidence="7 11" id="KW-0560">Oxidoreductase</keyword>
<evidence type="ECO:0000259" key="10">
    <source>
        <dbReference type="Pfam" id="PF21478"/>
    </source>
</evidence>
<dbReference type="Gene3D" id="3.90.1150.10">
    <property type="entry name" value="Aspartate Aminotransferase, domain 1"/>
    <property type="match status" value="2"/>
</dbReference>
<dbReference type="Pfam" id="PF02347">
    <property type="entry name" value="GDC-P"/>
    <property type="match status" value="2"/>
</dbReference>
<dbReference type="InterPro" id="IPR003437">
    <property type="entry name" value="GcvP"/>
</dbReference>
<name>A0ABS2EU56_9BACE</name>
<evidence type="ECO:0000256" key="1">
    <source>
        <dbReference type="ARBA" id="ARBA00001933"/>
    </source>
</evidence>
<evidence type="ECO:0000259" key="9">
    <source>
        <dbReference type="Pfam" id="PF02347"/>
    </source>
</evidence>
<evidence type="ECO:0000256" key="5">
    <source>
        <dbReference type="ARBA" id="ARBA00012134"/>
    </source>
</evidence>
<dbReference type="GO" id="GO:0004375">
    <property type="term" value="F:glycine dehydrogenase (decarboxylating) activity"/>
    <property type="evidence" value="ECO:0007669"/>
    <property type="project" value="UniProtKB-EC"/>
</dbReference>
<evidence type="ECO:0000256" key="4">
    <source>
        <dbReference type="ARBA" id="ARBA00011690"/>
    </source>
</evidence>
<dbReference type="InterPro" id="IPR015421">
    <property type="entry name" value="PyrdxlP-dep_Trfase_major"/>
</dbReference>
<dbReference type="PANTHER" id="PTHR11773">
    <property type="entry name" value="GLYCINE DEHYDROGENASE, DECARBOXYLATING"/>
    <property type="match status" value="1"/>
</dbReference>
<evidence type="ECO:0000256" key="3">
    <source>
        <dbReference type="ARBA" id="ARBA00010756"/>
    </source>
</evidence>
<evidence type="ECO:0000313" key="11">
    <source>
        <dbReference type="EMBL" id="MBM6758081.1"/>
    </source>
</evidence>
<evidence type="ECO:0000256" key="2">
    <source>
        <dbReference type="ARBA" id="ARBA00003788"/>
    </source>
</evidence>
<comment type="cofactor">
    <cofactor evidence="1">
        <name>pyridoxal 5'-phosphate</name>
        <dbReference type="ChEBI" id="CHEBI:597326"/>
    </cofactor>
</comment>
<dbReference type="InterPro" id="IPR020581">
    <property type="entry name" value="GDC_P"/>
</dbReference>
<comment type="similarity">
    <text evidence="3">Belongs to the GcvP family.</text>
</comment>